<evidence type="ECO:0000313" key="1">
    <source>
        <dbReference type="EMBL" id="MBX00126.1"/>
    </source>
</evidence>
<name>A0A2P2K311_RHIMU</name>
<organism evidence="1">
    <name type="scientific">Rhizophora mucronata</name>
    <name type="common">Asiatic mangrove</name>
    <dbReference type="NCBI Taxonomy" id="61149"/>
    <lineage>
        <taxon>Eukaryota</taxon>
        <taxon>Viridiplantae</taxon>
        <taxon>Streptophyta</taxon>
        <taxon>Embryophyta</taxon>
        <taxon>Tracheophyta</taxon>
        <taxon>Spermatophyta</taxon>
        <taxon>Magnoliopsida</taxon>
        <taxon>eudicotyledons</taxon>
        <taxon>Gunneridae</taxon>
        <taxon>Pentapetalae</taxon>
        <taxon>rosids</taxon>
        <taxon>fabids</taxon>
        <taxon>Malpighiales</taxon>
        <taxon>Rhizophoraceae</taxon>
        <taxon>Rhizophora</taxon>
    </lineage>
</organism>
<proteinExistence type="predicted"/>
<dbReference type="AlphaFoldDB" id="A0A2P2K311"/>
<protein>
    <submittedName>
        <fullName evidence="1">Uncharacterized protein</fullName>
    </submittedName>
</protein>
<sequence>MVDNNYAVRLIFWFSRILFPKSLSIISSLEISGGFGWVTPLYIFHFLSGRCI</sequence>
<dbReference type="EMBL" id="GGEC01019642">
    <property type="protein sequence ID" value="MBX00126.1"/>
    <property type="molecule type" value="Transcribed_RNA"/>
</dbReference>
<reference evidence="1" key="1">
    <citation type="submission" date="2018-02" db="EMBL/GenBank/DDBJ databases">
        <title>Rhizophora mucronata_Transcriptome.</title>
        <authorList>
            <person name="Meera S.P."/>
            <person name="Sreeshan A."/>
            <person name="Augustine A."/>
        </authorList>
    </citation>
    <scope>NUCLEOTIDE SEQUENCE</scope>
    <source>
        <tissue evidence="1">Leaf</tissue>
    </source>
</reference>
<accession>A0A2P2K311</accession>